<keyword evidence="14" id="KW-0229">DNA integration</keyword>
<dbReference type="GO" id="GO:0003887">
    <property type="term" value="F:DNA-directed DNA polymerase activity"/>
    <property type="evidence" value="ECO:0007669"/>
    <property type="project" value="UniProtKB-KW"/>
</dbReference>
<keyword evidence="3" id="KW-1188">Viral release from host cell</keyword>
<evidence type="ECO:0000256" key="6">
    <source>
        <dbReference type="ARBA" id="ARBA00022722"/>
    </source>
</evidence>
<dbReference type="PANTHER" id="PTHR42648:SF11">
    <property type="entry name" value="TRANSPOSON TY4-P GAG-POL POLYPROTEIN"/>
    <property type="match status" value="1"/>
</dbReference>
<dbReference type="Proteomes" id="UP000765509">
    <property type="component" value="Unassembled WGS sequence"/>
</dbReference>
<keyword evidence="23" id="KW-1185">Reference proteome</keyword>
<proteinExistence type="predicted"/>
<evidence type="ECO:0000256" key="3">
    <source>
        <dbReference type="ARBA" id="ARBA00022612"/>
    </source>
</evidence>
<keyword evidence="15" id="KW-0695">RNA-directed DNA polymerase</keyword>
<keyword evidence="13" id="KW-0694">RNA-binding</keyword>
<keyword evidence="18" id="KW-0233">DNA recombination</keyword>
<evidence type="ECO:0000256" key="5">
    <source>
        <dbReference type="ARBA" id="ARBA00022695"/>
    </source>
</evidence>
<evidence type="ECO:0000256" key="4">
    <source>
        <dbReference type="ARBA" id="ARBA00022670"/>
    </source>
</evidence>
<evidence type="ECO:0000256" key="8">
    <source>
        <dbReference type="ARBA" id="ARBA00022741"/>
    </source>
</evidence>
<keyword evidence="8" id="KW-0547">Nucleotide-binding</keyword>
<name>A0A9Q3JZ49_9BASI</name>
<dbReference type="GO" id="GO:0005634">
    <property type="term" value="C:nucleus"/>
    <property type="evidence" value="ECO:0007669"/>
    <property type="project" value="UniProtKB-ARBA"/>
</dbReference>
<keyword evidence="5" id="KW-0548">Nucleotidyltransferase</keyword>
<evidence type="ECO:0000256" key="11">
    <source>
        <dbReference type="ARBA" id="ARBA00022840"/>
    </source>
</evidence>
<comment type="caution">
    <text evidence="22">The sequence shown here is derived from an EMBL/GenBank/DDBJ whole genome shotgun (WGS) entry which is preliminary data.</text>
</comment>
<evidence type="ECO:0000256" key="2">
    <source>
        <dbReference type="ARBA" id="ARBA00022578"/>
    </source>
</evidence>
<comment type="function">
    <text evidence="1">The aspartyl protease (PR) mediates the proteolytic cleavages of the Gag and Gag-Pol polyproteins after assembly of the VLP.</text>
</comment>
<keyword evidence="17" id="KW-0917">Virion maturation</keyword>
<dbReference type="Gene3D" id="3.30.420.10">
    <property type="entry name" value="Ribonuclease H-like superfamily/Ribonuclease H"/>
    <property type="match status" value="1"/>
</dbReference>
<evidence type="ECO:0000256" key="9">
    <source>
        <dbReference type="ARBA" id="ARBA00022759"/>
    </source>
</evidence>
<dbReference type="InterPro" id="IPR001584">
    <property type="entry name" value="Integrase_cat-core"/>
</dbReference>
<evidence type="ECO:0000256" key="18">
    <source>
        <dbReference type="ARBA" id="ARBA00023172"/>
    </source>
</evidence>
<evidence type="ECO:0000256" key="10">
    <source>
        <dbReference type="ARBA" id="ARBA00022801"/>
    </source>
</evidence>
<evidence type="ECO:0000256" key="16">
    <source>
        <dbReference type="ARBA" id="ARBA00022932"/>
    </source>
</evidence>
<dbReference type="GO" id="GO:0006310">
    <property type="term" value="P:DNA recombination"/>
    <property type="evidence" value="ECO:0007669"/>
    <property type="project" value="UniProtKB-KW"/>
</dbReference>
<keyword evidence="2" id="KW-0815">Transposition</keyword>
<dbReference type="InterPro" id="IPR012337">
    <property type="entry name" value="RNaseH-like_sf"/>
</dbReference>
<evidence type="ECO:0000256" key="20">
    <source>
        <dbReference type="ARBA" id="ARBA00049244"/>
    </source>
</evidence>
<comment type="catalytic activity">
    <reaction evidence="19">
        <text>DNA(n) + a 2'-deoxyribonucleoside 5'-triphosphate = DNA(n+1) + diphosphate</text>
        <dbReference type="Rhea" id="RHEA:22508"/>
        <dbReference type="Rhea" id="RHEA-COMP:17339"/>
        <dbReference type="Rhea" id="RHEA-COMP:17340"/>
        <dbReference type="ChEBI" id="CHEBI:33019"/>
        <dbReference type="ChEBI" id="CHEBI:61560"/>
        <dbReference type="ChEBI" id="CHEBI:173112"/>
        <dbReference type="EC" id="2.7.7.49"/>
    </reaction>
</comment>
<evidence type="ECO:0000256" key="19">
    <source>
        <dbReference type="ARBA" id="ARBA00048173"/>
    </source>
</evidence>
<dbReference type="GO" id="GO:0003723">
    <property type="term" value="F:RNA binding"/>
    <property type="evidence" value="ECO:0007669"/>
    <property type="project" value="UniProtKB-KW"/>
</dbReference>
<sequence length="352" mass="39738">MCRPVFHNPLTKHLESKCRNLKLGKPTTAFLCSPSEQDRSSIILDSGASNSMFNDQKYFITFFPKEEEVLLADGSKIKTLGSGTIKIELPHMYTKIKNCLLIPQLSVNLLSLNSFINANYTVKKASNPKCFEVLNTEGNLILDGSYKRGNFFIFQQKPNAYNITLPSTKIISLHQAYGHPSIDYFKKMSQNPNITPFNSTTCDIRKMTKTPFFGTFPISSRKLEVLHLDLCGPISGKKYFLRIVYGFSHYVWIYFLKNKSKSNYIIKTERQANLLVGSIVSNNGSKFKNNDLSSFIVQKGISHLTSAPYTPEQNPFSEHGNQTTVNNARCILKDSGLDLSYWAEAANTSIYL</sequence>
<organism evidence="22 23">
    <name type="scientific">Austropuccinia psidii MF-1</name>
    <dbReference type="NCBI Taxonomy" id="1389203"/>
    <lineage>
        <taxon>Eukaryota</taxon>
        <taxon>Fungi</taxon>
        <taxon>Dikarya</taxon>
        <taxon>Basidiomycota</taxon>
        <taxon>Pucciniomycotina</taxon>
        <taxon>Pucciniomycetes</taxon>
        <taxon>Pucciniales</taxon>
        <taxon>Sphaerophragmiaceae</taxon>
        <taxon>Austropuccinia</taxon>
    </lineage>
</organism>
<keyword evidence="10" id="KW-0378">Hydrolase</keyword>
<comment type="catalytic activity">
    <reaction evidence="20">
        <text>DNA(n) + a 2'-deoxyribonucleoside 5'-triphosphate = DNA(n+1) + diphosphate</text>
        <dbReference type="Rhea" id="RHEA:22508"/>
        <dbReference type="Rhea" id="RHEA-COMP:17339"/>
        <dbReference type="Rhea" id="RHEA-COMP:17340"/>
        <dbReference type="ChEBI" id="CHEBI:33019"/>
        <dbReference type="ChEBI" id="CHEBI:61560"/>
        <dbReference type="ChEBI" id="CHEBI:173112"/>
        <dbReference type="EC" id="2.7.7.7"/>
    </reaction>
</comment>
<protein>
    <recommendedName>
        <fullName evidence="21">Integrase catalytic domain-containing protein</fullName>
    </recommendedName>
</protein>
<dbReference type="InterPro" id="IPR036397">
    <property type="entry name" value="RNaseH_sf"/>
</dbReference>
<keyword evidence="4" id="KW-0645">Protease</keyword>
<dbReference type="GO" id="GO:0015074">
    <property type="term" value="P:DNA integration"/>
    <property type="evidence" value="ECO:0007669"/>
    <property type="project" value="UniProtKB-KW"/>
</dbReference>
<dbReference type="SUPFAM" id="SSF53098">
    <property type="entry name" value="Ribonuclease H-like"/>
    <property type="match status" value="1"/>
</dbReference>
<keyword evidence="11" id="KW-0067">ATP-binding</keyword>
<feature type="domain" description="Integrase catalytic" evidence="21">
    <location>
        <begin position="213"/>
        <end position="352"/>
    </location>
</feature>
<dbReference type="PROSITE" id="PS50994">
    <property type="entry name" value="INTEGRASE"/>
    <property type="match status" value="1"/>
</dbReference>
<accession>A0A9Q3JZ49</accession>
<dbReference type="GO" id="GO:0005524">
    <property type="term" value="F:ATP binding"/>
    <property type="evidence" value="ECO:0007669"/>
    <property type="project" value="UniProtKB-KW"/>
</dbReference>
<evidence type="ECO:0000256" key="7">
    <source>
        <dbReference type="ARBA" id="ARBA00022723"/>
    </source>
</evidence>
<dbReference type="EMBL" id="AVOT02085567">
    <property type="protein sequence ID" value="MBW0570070.1"/>
    <property type="molecule type" value="Genomic_DNA"/>
</dbReference>
<gene>
    <name evidence="22" type="ORF">O181_109785</name>
</gene>
<keyword evidence="7" id="KW-0479">Metal-binding</keyword>
<reference evidence="22" key="1">
    <citation type="submission" date="2021-03" db="EMBL/GenBank/DDBJ databases">
        <title>Draft genome sequence of rust myrtle Austropuccinia psidii MF-1, a brazilian biotype.</title>
        <authorList>
            <person name="Quecine M.C."/>
            <person name="Pachon D.M.R."/>
            <person name="Bonatelli M.L."/>
            <person name="Correr F.H."/>
            <person name="Franceschini L.M."/>
            <person name="Leite T.F."/>
            <person name="Margarido G.R.A."/>
            <person name="Almeida C.A."/>
            <person name="Ferrarezi J.A."/>
            <person name="Labate C.A."/>
        </authorList>
    </citation>
    <scope>NUCLEOTIDE SEQUENCE</scope>
    <source>
        <strain evidence="22">MF-1</strain>
    </source>
</reference>
<dbReference type="PANTHER" id="PTHR42648">
    <property type="entry name" value="TRANSPOSASE, PUTATIVE-RELATED"/>
    <property type="match status" value="1"/>
</dbReference>
<dbReference type="GO" id="GO:0006508">
    <property type="term" value="P:proteolysis"/>
    <property type="evidence" value="ECO:0007669"/>
    <property type="project" value="UniProtKB-KW"/>
</dbReference>
<evidence type="ECO:0000256" key="14">
    <source>
        <dbReference type="ARBA" id="ARBA00022908"/>
    </source>
</evidence>
<dbReference type="GO" id="GO:0032196">
    <property type="term" value="P:transposition"/>
    <property type="evidence" value="ECO:0007669"/>
    <property type="project" value="UniProtKB-KW"/>
</dbReference>
<evidence type="ECO:0000256" key="13">
    <source>
        <dbReference type="ARBA" id="ARBA00022884"/>
    </source>
</evidence>
<evidence type="ECO:0000259" key="21">
    <source>
        <dbReference type="PROSITE" id="PS50994"/>
    </source>
</evidence>
<keyword evidence="12" id="KW-0460">Magnesium</keyword>
<dbReference type="GO" id="GO:0004519">
    <property type="term" value="F:endonuclease activity"/>
    <property type="evidence" value="ECO:0007669"/>
    <property type="project" value="UniProtKB-KW"/>
</dbReference>
<dbReference type="GO" id="GO:0046872">
    <property type="term" value="F:metal ion binding"/>
    <property type="evidence" value="ECO:0007669"/>
    <property type="project" value="UniProtKB-KW"/>
</dbReference>
<evidence type="ECO:0000256" key="12">
    <source>
        <dbReference type="ARBA" id="ARBA00022842"/>
    </source>
</evidence>
<keyword evidence="6" id="KW-0540">Nuclease</keyword>
<keyword evidence="9" id="KW-0255">Endonuclease</keyword>
<dbReference type="GO" id="GO:0008233">
    <property type="term" value="F:peptidase activity"/>
    <property type="evidence" value="ECO:0007669"/>
    <property type="project" value="UniProtKB-KW"/>
</dbReference>
<dbReference type="InterPro" id="IPR039537">
    <property type="entry name" value="Retrotran_Ty1/copia-like"/>
</dbReference>
<keyword evidence="16" id="KW-0239">DNA-directed DNA polymerase</keyword>
<dbReference type="GO" id="GO:0003964">
    <property type="term" value="F:RNA-directed DNA polymerase activity"/>
    <property type="evidence" value="ECO:0007669"/>
    <property type="project" value="UniProtKB-KW"/>
</dbReference>
<evidence type="ECO:0000256" key="1">
    <source>
        <dbReference type="ARBA" id="ARBA00002180"/>
    </source>
</evidence>
<keyword evidence="16" id="KW-0808">Transferase</keyword>
<dbReference type="AlphaFoldDB" id="A0A9Q3JZ49"/>
<dbReference type="Pfam" id="PF22936">
    <property type="entry name" value="Pol_BBD"/>
    <property type="match status" value="1"/>
</dbReference>
<evidence type="ECO:0000313" key="22">
    <source>
        <dbReference type="EMBL" id="MBW0570070.1"/>
    </source>
</evidence>
<evidence type="ECO:0000313" key="23">
    <source>
        <dbReference type="Proteomes" id="UP000765509"/>
    </source>
</evidence>
<dbReference type="OrthoDB" id="6766992at2759"/>
<evidence type="ECO:0000256" key="15">
    <source>
        <dbReference type="ARBA" id="ARBA00022918"/>
    </source>
</evidence>
<dbReference type="InterPro" id="IPR054722">
    <property type="entry name" value="PolX-like_BBD"/>
</dbReference>
<evidence type="ECO:0000256" key="17">
    <source>
        <dbReference type="ARBA" id="ARBA00023113"/>
    </source>
</evidence>